<protein>
    <submittedName>
        <fullName evidence="7">TetR/AcrR family transcriptional regulator</fullName>
    </submittedName>
</protein>
<dbReference type="AlphaFoldDB" id="A0A934N9B9"/>
<dbReference type="Pfam" id="PF00440">
    <property type="entry name" value="TetR_N"/>
    <property type="match status" value="1"/>
</dbReference>
<feature type="DNA-binding region" description="H-T-H motif" evidence="4">
    <location>
        <begin position="32"/>
        <end position="51"/>
    </location>
</feature>
<dbReference type="PROSITE" id="PS50977">
    <property type="entry name" value="HTH_TETR_2"/>
    <property type="match status" value="1"/>
</dbReference>
<feature type="domain" description="HTH tetR-type" evidence="6">
    <location>
        <begin position="9"/>
        <end position="69"/>
    </location>
</feature>
<dbReference type="PANTHER" id="PTHR30055">
    <property type="entry name" value="HTH-TYPE TRANSCRIPTIONAL REGULATOR RUTR"/>
    <property type="match status" value="1"/>
</dbReference>
<dbReference type="GO" id="GO:0003700">
    <property type="term" value="F:DNA-binding transcription factor activity"/>
    <property type="evidence" value="ECO:0007669"/>
    <property type="project" value="TreeGrafter"/>
</dbReference>
<gene>
    <name evidence="7" type="ORF">JF886_04340</name>
</gene>
<dbReference type="InterPro" id="IPR001647">
    <property type="entry name" value="HTH_TetR"/>
</dbReference>
<sequence>MGRPRLHDERTRAALLTAAERLVTDGGIDAVSVRAAAVGADTTTRAVYALFGSKEGLVQALAQRSFELVMQRVAAVPLTSDPGHDLVACAVKGFRAFALDHPDLFRLFFTAQLPRADLSADANSTRVAALSQLVLRVERAWTAGLLGEHTVGEVTLVWDAMCTGLAMREICGQIERSQGERVWTDALRALLAGLGSADQASEEVATPSDRRQTRTVLTSSTASRPAGE</sequence>
<name>A0A934N9B9_9BACT</name>
<dbReference type="GO" id="GO:0000976">
    <property type="term" value="F:transcription cis-regulatory region binding"/>
    <property type="evidence" value="ECO:0007669"/>
    <property type="project" value="TreeGrafter"/>
</dbReference>
<evidence type="ECO:0000256" key="5">
    <source>
        <dbReference type="SAM" id="MobiDB-lite"/>
    </source>
</evidence>
<dbReference type="EMBL" id="JAEKNS010000051">
    <property type="protein sequence ID" value="MBJ7594082.1"/>
    <property type="molecule type" value="Genomic_DNA"/>
</dbReference>
<accession>A0A934N9B9</accession>
<dbReference type="SUPFAM" id="SSF48498">
    <property type="entry name" value="Tetracyclin repressor-like, C-terminal domain"/>
    <property type="match status" value="1"/>
</dbReference>
<evidence type="ECO:0000256" key="1">
    <source>
        <dbReference type="ARBA" id="ARBA00023015"/>
    </source>
</evidence>
<dbReference type="InterPro" id="IPR009057">
    <property type="entry name" value="Homeodomain-like_sf"/>
</dbReference>
<keyword evidence="2 4" id="KW-0238">DNA-binding</keyword>
<evidence type="ECO:0000313" key="7">
    <source>
        <dbReference type="EMBL" id="MBJ7594082.1"/>
    </source>
</evidence>
<keyword evidence="1" id="KW-0805">Transcription regulation</keyword>
<evidence type="ECO:0000313" key="8">
    <source>
        <dbReference type="Proteomes" id="UP000606991"/>
    </source>
</evidence>
<comment type="caution">
    <text evidence="7">The sequence shown here is derived from an EMBL/GenBank/DDBJ whole genome shotgun (WGS) entry which is preliminary data.</text>
</comment>
<dbReference type="Proteomes" id="UP000606991">
    <property type="component" value="Unassembled WGS sequence"/>
</dbReference>
<evidence type="ECO:0000256" key="3">
    <source>
        <dbReference type="ARBA" id="ARBA00023163"/>
    </source>
</evidence>
<dbReference type="InterPro" id="IPR050109">
    <property type="entry name" value="HTH-type_TetR-like_transc_reg"/>
</dbReference>
<feature type="compositionally biased region" description="Polar residues" evidence="5">
    <location>
        <begin position="214"/>
        <end position="228"/>
    </location>
</feature>
<reference evidence="7 8" key="1">
    <citation type="submission" date="2020-10" db="EMBL/GenBank/DDBJ databases">
        <title>Ca. Dormibacterota MAGs.</title>
        <authorList>
            <person name="Montgomery K."/>
        </authorList>
    </citation>
    <scope>NUCLEOTIDE SEQUENCE [LARGE SCALE GENOMIC DNA]</scope>
    <source>
        <strain evidence="7">SC8812_S17_18</strain>
    </source>
</reference>
<feature type="region of interest" description="Disordered" evidence="5">
    <location>
        <begin position="197"/>
        <end position="228"/>
    </location>
</feature>
<dbReference type="RefSeq" id="WP_337309986.1">
    <property type="nucleotide sequence ID" value="NZ_JAEKNS010000051.1"/>
</dbReference>
<evidence type="ECO:0000256" key="2">
    <source>
        <dbReference type="ARBA" id="ARBA00023125"/>
    </source>
</evidence>
<organism evidence="7 8">
    <name type="scientific">Candidatus Aeolococcus gillhamiae</name>
    <dbReference type="NCBI Taxonomy" id="3127015"/>
    <lineage>
        <taxon>Bacteria</taxon>
        <taxon>Bacillati</taxon>
        <taxon>Candidatus Dormiibacterota</taxon>
        <taxon>Candidatus Dormibacteria</taxon>
        <taxon>Candidatus Aeolococcales</taxon>
        <taxon>Candidatus Aeolococcaceae</taxon>
        <taxon>Candidatus Aeolococcus</taxon>
    </lineage>
</organism>
<keyword evidence="3" id="KW-0804">Transcription</keyword>
<dbReference type="PANTHER" id="PTHR30055:SF209">
    <property type="entry name" value="POSSIBLE TRANSCRIPTIONAL REGULATORY PROTEIN (PROBABLY TETR-FAMILY)"/>
    <property type="match status" value="1"/>
</dbReference>
<dbReference type="Pfam" id="PF13305">
    <property type="entry name" value="TetR_C_33"/>
    <property type="match status" value="1"/>
</dbReference>
<dbReference type="InterPro" id="IPR036271">
    <property type="entry name" value="Tet_transcr_reg_TetR-rel_C_sf"/>
</dbReference>
<dbReference type="InterPro" id="IPR025996">
    <property type="entry name" value="MT1864/Rv1816-like_C"/>
</dbReference>
<dbReference type="SUPFAM" id="SSF46689">
    <property type="entry name" value="Homeodomain-like"/>
    <property type="match status" value="1"/>
</dbReference>
<proteinExistence type="predicted"/>
<dbReference type="Gene3D" id="1.10.357.10">
    <property type="entry name" value="Tetracycline Repressor, domain 2"/>
    <property type="match status" value="1"/>
</dbReference>
<evidence type="ECO:0000259" key="6">
    <source>
        <dbReference type="PROSITE" id="PS50977"/>
    </source>
</evidence>
<evidence type="ECO:0000256" key="4">
    <source>
        <dbReference type="PROSITE-ProRule" id="PRU00335"/>
    </source>
</evidence>